<sequence length="199" mass="22045">MSCKGQGTSSQGSGWQWSTTEGSGVQETASEGSGVQGSGVQETAAEGSGGHGLGGQEAATEVFWLYELHTQMDMIILLWSYCYGYGQIWSPYGHHVRADEDKEDVDEDDGKVTRTDFFKTLLSSGIFVVEKNPSQIFLELNGITLKWKIIYTYGTLETKTETFTCSSNKAKQGRKEDYYMLPNVWYAVQSKGSIREKLA</sequence>
<reference evidence="2" key="1">
    <citation type="journal article" date="2022" name="Mol. Ecol. Resour.">
        <title>The genomes of chicory, endive, great burdock and yacon provide insights into Asteraceae palaeo-polyploidization history and plant inulin production.</title>
        <authorList>
            <person name="Fan W."/>
            <person name="Wang S."/>
            <person name="Wang H."/>
            <person name="Wang A."/>
            <person name="Jiang F."/>
            <person name="Liu H."/>
            <person name="Zhao H."/>
            <person name="Xu D."/>
            <person name="Zhang Y."/>
        </authorList>
    </citation>
    <scope>NUCLEOTIDE SEQUENCE [LARGE SCALE GENOMIC DNA]</scope>
    <source>
        <strain evidence="2">cv. Yunnan</strain>
    </source>
</reference>
<accession>A0ACB9GU00</accession>
<dbReference type="EMBL" id="CM042030">
    <property type="protein sequence ID" value="KAI3786857.1"/>
    <property type="molecule type" value="Genomic_DNA"/>
</dbReference>
<dbReference type="Proteomes" id="UP001056120">
    <property type="component" value="Linkage Group LG13"/>
</dbReference>
<evidence type="ECO:0000313" key="1">
    <source>
        <dbReference type="EMBL" id="KAI3786857.1"/>
    </source>
</evidence>
<proteinExistence type="predicted"/>
<protein>
    <submittedName>
        <fullName evidence="1">Uncharacterized protein</fullName>
    </submittedName>
</protein>
<name>A0ACB9GU00_9ASTR</name>
<comment type="caution">
    <text evidence="1">The sequence shown here is derived from an EMBL/GenBank/DDBJ whole genome shotgun (WGS) entry which is preliminary data.</text>
</comment>
<evidence type="ECO:0000313" key="2">
    <source>
        <dbReference type="Proteomes" id="UP001056120"/>
    </source>
</evidence>
<keyword evidence="2" id="KW-1185">Reference proteome</keyword>
<reference evidence="1 2" key="2">
    <citation type="journal article" date="2022" name="Mol. Ecol. Resour.">
        <title>The genomes of chicory, endive, great burdock and yacon provide insights into Asteraceae paleo-polyploidization history and plant inulin production.</title>
        <authorList>
            <person name="Fan W."/>
            <person name="Wang S."/>
            <person name="Wang H."/>
            <person name="Wang A."/>
            <person name="Jiang F."/>
            <person name="Liu H."/>
            <person name="Zhao H."/>
            <person name="Xu D."/>
            <person name="Zhang Y."/>
        </authorList>
    </citation>
    <scope>NUCLEOTIDE SEQUENCE [LARGE SCALE GENOMIC DNA]</scope>
    <source>
        <strain evidence="2">cv. Yunnan</strain>
        <tissue evidence="1">Leaves</tissue>
    </source>
</reference>
<gene>
    <name evidence="1" type="ORF">L1987_40886</name>
</gene>
<organism evidence="1 2">
    <name type="scientific">Smallanthus sonchifolius</name>
    <dbReference type="NCBI Taxonomy" id="185202"/>
    <lineage>
        <taxon>Eukaryota</taxon>
        <taxon>Viridiplantae</taxon>
        <taxon>Streptophyta</taxon>
        <taxon>Embryophyta</taxon>
        <taxon>Tracheophyta</taxon>
        <taxon>Spermatophyta</taxon>
        <taxon>Magnoliopsida</taxon>
        <taxon>eudicotyledons</taxon>
        <taxon>Gunneridae</taxon>
        <taxon>Pentapetalae</taxon>
        <taxon>asterids</taxon>
        <taxon>campanulids</taxon>
        <taxon>Asterales</taxon>
        <taxon>Asteraceae</taxon>
        <taxon>Asteroideae</taxon>
        <taxon>Heliantheae alliance</taxon>
        <taxon>Millerieae</taxon>
        <taxon>Smallanthus</taxon>
    </lineage>
</organism>